<proteinExistence type="predicted"/>
<dbReference type="SUPFAM" id="SSF52540">
    <property type="entry name" value="P-loop containing nucleoside triphosphate hydrolases"/>
    <property type="match status" value="1"/>
</dbReference>
<accession>U7QAH0</accession>
<dbReference type="InterPro" id="IPR027417">
    <property type="entry name" value="P-loop_NTPase"/>
</dbReference>
<dbReference type="Gene3D" id="1.10.287.620">
    <property type="entry name" value="Helix Hairpins"/>
    <property type="match status" value="1"/>
</dbReference>
<keyword evidence="3" id="KW-1185">Reference proteome</keyword>
<evidence type="ECO:0000313" key="3">
    <source>
        <dbReference type="Proteomes" id="UP000017127"/>
    </source>
</evidence>
<comment type="caution">
    <text evidence="2">The sequence shown here is derived from an EMBL/GenBank/DDBJ whole genome shotgun (WGS) entry which is preliminary data.</text>
</comment>
<feature type="region of interest" description="Disordered" evidence="1">
    <location>
        <begin position="310"/>
        <end position="384"/>
    </location>
</feature>
<dbReference type="RefSeq" id="WP_023069709.1">
    <property type="nucleotide sequence ID" value="NZ_AUZM01000134.1"/>
</dbReference>
<dbReference type="Pfam" id="PF13469">
    <property type="entry name" value="Sulfotransfer_3"/>
    <property type="match status" value="1"/>
</dbReference>
<dbReference type="Proteomes" id="UP000017127">
    <property type="component" value="Unassembled WGS sequence"/>
</dbReference>
<dbReference type="SUPFAM" id="SSF57997">
    <property type="entry name" value="Tropomyosin"/>
    <property type="match status" value="1"/>
</dbReference>
<feature type="compositionally biased region" description="Basic and acidic residues" evidence="1">
    <location>
        <begin position="315"/>
        <end position="333"/>
    </location>
</feature>
<evidence type="ECO:0000256" key="1">
    <source>
        <dbReference type="SAM" id="MobiDB-lite"/>
    </source>
</evidence>
<evidence type="ECO:0000313" key="2">
    <source>
        <dbReference type="EMBL" id="ERT04015.1"/>
    </source>
</evidence>
<name>U7QAH0_9CYAN</name>
<sequence length="686" mass="80470">MNSSTLEAQKSSVLILTGMHRSGTSLATALLQSSGLHIGRRQIKGNQYNVKGYYENVDFLEFHKTVLQSQEIVSEGWTLQENIEVEEQYIEQAQQIIAQNAISSMWGWKDPRTTLFLNFWAKLFPEAKFLLVYRSPWEVIDSLYRRGDEAFDQQPELAVKVWLHYNQKIINFYNQYPSRCILANISQVIKNPKLYIETINQKFGTRLGTPGEEIYESSLFQSYSQDSHRPTVIDYYFPDAIEMYQELEARSWQPDENLDLSWRDRIKSSPYRAWVFQDWMELRRVESLYKSLQADHQLLTAESEQLKSQLSQTQKELEESQSKLQETERDLEKSQSQLSETEKVLNQSQSQLSQTQIELEKSQSQLGQTQEELEQSQSELAETQRVSAQFQTQFSQTQSELTQAQSQLHQTQEELEQSQSQLYETTTILEQSHSQLHQTEEVLEQLLENYKRTEARADKVQEKLEHSESKLYETTTVLEQSQSQLHQTEKVLEQSLDNYKQTQEELEQSQLLLNETQMVLDQSQSQLHQTEQVLEQYYSRYKKSQGELQRNLSQLYRTQKELEQTQVQLKQARNELDRLLFLEAIAGQPDESYQRLVWEAWYAYRNNDLAAMAKNLRKSMKQKPFSKTETVLNWLESFAKFSSERGETLNTQALTNSPEWKQLIRQAISKKSVLARKQSVQQAVSF</sequence>
<reference evidence="2 3" key="1">
    <citation type="journal article" date="2013" name="Front. Microbiol.">
        <title>Comparative genomic analyses of the cyanobacterium, Lyngbya aestuarii BL J, a powerful hydrogen producer.</title>
        <authorList>
            <person name="Kothari A."/>
            <person name="Vaughn M."/>
            <person name="Garcia-Pichel F."/>
        </authorList>
    </citation>
    <scope>NUCLEOTIDE SEQUENCE [LARGE SCALE GENOMIC DNA]</scope>
    <source>
        <strain evidence="2 3">BL J</strain>
    </source>
</reference>
<dbReference type="EMBL" id="AUZM01000134">
    <property type="protein sequence ID" value="ERT04015.1"/>
    <property type="molecule type" value="Genomic_DNA"/>
</dbReference>
<dbReference type="AlphaFoldDB" id="U7QAH0"/>
<protein>
    <submittedName>
        <fullName evidence="2">Sulfotransferase family protein</fullName>
    </submittedName>
</protein>
<gene>
    <name evidence="2" type="ORF">M595_6047</name>
</gene>
<keyword evidence="2" id="KW-0808">Transferase</keyword>
<dbReference type="PANTHER" id="PTHR45615">
    <property type="entry name" value="MYOSIN HEAVY CHAIN, NON-MUSCLE"/>
    <property type="match status" value="1"/>
</dbReference>
<dbReference type="OrthoDB" id="420478at2"/>
<organism evidence="2 3">
    <name type="scientific">Lyngbya aestuarii BL J</name>
    <dbReference type="NCBI Taxonomy" id="1348334"/>
    <lineage>
        <taxon>Bacteria</taxon>
        <taxon>Bacillati</taxon>
        <taxon>Cyanobacteriota</taxon>
        <taxon>Cyanophyceae</taxon>
        <taxon>Oscillatoriophycideae</taxon>
        <taxon>Oscillatoriales</taxon>
        <taxon>Microcoleaceae</taxon>
        <taxon>Lyngbya</taxon>
    </lineage>
</organism>
<dbReference type="PANTHER" id="PTHR45615:SF80">
    <property type="entry name" value="GRIP DOMAIN-CONTAINING PROTEIN"/>
    <property type="match status" value="1"/>
</dbReference>
<dbReference type="GO" id="GO:0016740">
    <property type="term" value="F:transferase activity"/>
    <property type="evidence" value="ECO:0007669"/>
    <property type="project" value="UniProtKB-KW"/>
</dbReference>
<dbReference type="Gene3D" id="3.40.50.300">
    <property type="entry name" value="P-loop containing nucleotide triphosphate hydrolases"/>
    <property type="match status" value="1"/>
</dbReference>
<feature type="compositionally biased region" description="Low complexity" evidence="1">
    <location>
        <begin position="347"/>
        <end position="384"/>
    </location>
</feature>